<dbReference type="EMBL" id="JJRY01000047">
    <property type="protein sequence ID" value="KEF35849.1"/>
    <property type="molecule type" value="Genomic_DNA"/>
</dbReference>
<dbReference type="Proteomes" id="UP000027936">
    <property type="component" value="Unassembled WGS sequence"/>
</dbReference>
<dbReference type="RefSeq" id="WP_035199104.1">
    <property type="nucleotide sequence ID" value="NZ_JJRY01000047.1"/>
</dbReference>
<gene>
    <name evidence="1" type="ORF">M670_04993</name>
</gene>
<dbReference type="PATRIC" id="fig|1348973.3.peg.4842"/>
<accession>A0A072NDT5</accession>
<protein>
    <submittedName>
        <fullName evidence="1">Uncharacterized protein</fullName>
    </submittedName>
</protein>
<organism evidence="1 2">
    <name type="scientific">Schinkia azotoformans MEV2011</name>
    <dbReference type="NCBI Taxonomy" id="1348973"/>
    <lineage>
        <taxon>Bacteria</taxon>
        <taxon>Bacillati</taxon>
        <taxon>Bacillota</taxon>
        <taxon>Bacilli</taxon>
        <taxon>Bacillales</taxon>
        <taxon>Bacillaceae</taxon>
        <taxon>Calidifontibacillus/Schinkia group</taxon>
        <taxon>Schinkia</taxon>
    </lineage>
</organism>
<evidence type="ECO:0000313" key="2">
    <source>
        <dbReference type="Proteomes" id="UP000027936"/>
    </source>
</evidence>
<proteinExistence type="predicted"/>
<dbReference type="AlphaFoldDB" id="A0A072NDT5"/>
<comment type="caution">
    <text evidence="1">The sequence shown here is derived from an EMBL/GenBank/DDBJ whole genome shotgun (WGS) entry which is preliminary data.</text>
</comment>
<reference evidence="1 2" key="1">
    <citation type="submission" date="2014-04" db="EMBL/GenBank/DDBJ databases">
        <title>Draft genome sequence of Bacillus azotoformans MEV2011, a (co-) denitrifying strain unable to grow in the presence of oxygen.</title>
        <authorList>
            <person name="Nielsen M."/>
            <person name="Schreiber L."/>
            <person name="Finster K."/>
            <person name="Schramm A."/>
        </authorList>
    </citation>
    <scope>NUCLEOTIDE SEQUENCE [LARGE SCALE GENOMIC DNA]</scope>
    <source>
        <strain evidence="1 2">MEV2011</strain>
    </source>
</reference>
<evidence type="ECO:0000313" key="1">
    <source>
        <dbReference type="EMBL" id="KEF35849.1"/>
    </source>
</evidence>
<sequence>MDESEIIREIAYDLFRDNQFPQKIYDYVIDNYLPQSEQEWEKFGLTISEYIAIYSDYFMVKEPVTDQESIMRNLCDSVPTYVGYICENIFDVYGKSINVVAAKNFKEATSSMFQEDQFPQPIYDAINQHYKPENEGQWQWIENTLTNYIYRCFGSFIDPNYAEEQIDNVYLAKQHLKVTLRMHTADLCDKVYDTCILSK</sequence>
<name>A0A072NDT5_SCHAZ</name>